<keyword evidence="4" id="KW-0804">Transcription</keyword>
<dbReference type="InterPro" id="IPR036271">
    <property type="entry name" value="Tet_transcr_reg_TetR-rel_C_sf"/>
</dbReference>
<evidence type="ECO:0000256" key="2">
    <source>
        <dbReference type="ARBA" id="ARBA00023015"/>
    </source>
</evidence>
<reference evidence="7 8" key="1">
    <citation type="submission" date="2016-10" db="EMBL/GenBank/DDBJ databases">
        <authorList>
            <person name="de Groot N.N."/>
        </authorList>
    </citation>
    <scope>NUCLEOTIDE SEQUENCE [LARGE SCALE GENOMIC DNA]</scope>
    <source>
        <strain evidence="7 8">CGMCC 1.11030</strain>
    </source>
</reference>
<dbReference type="InterPro" id="IPR001647">
    <property type="entry name" value="HTH_TetR"/>
</dbReference>
<evidence type="ECO:0000259" key="6">
    <source>
        <dbReference type="PROSITE" id="PS50977"/>
    </source>
</evidence>
<dbReference type="InterPro" id="IPR050109">
    <property type="entry name" value="HTH-type_TetR-like_transc_reg"/>
</dbReference>
<feature type="domain" description="HTH tetR-type" evidence="6">
    <location>
        <begin position="10"/>
        <end position="70"/>
    </location>
</feature>
<dbReference type="PANTHER" id="PTHR30055:SF175">
    <property type="entry name" value="HTH-TYPE TRANSCRIPTIONAL REPRESSOR KSTR2"/>
    <property type="match status" value="1"/>
</dbReference>
<sequence>MARVQAADYGEKRQAIVDASARLFAESGYPAVRIAEIARACGVSKAMVYHYFPAKDDILHHLIREHLQQVADSLDGEIDADPEVERARLEGFVRGFLEASAKARHRNLVAIHDVIYLSPERRTEMQALQRQVMERLGERLAAANPEAPAEMLRPMALYLMGVLNWSDRWFRPDGPIRAEEMAAQVNKAFLHGWLSFKG</sequence>
<keyword evidence="3 5" id="KW-0238">DNA-binding</keyword>
<dbReference type="PROSITE" id="PS50977">
    <property type="entry name" value="HTH_TETR_2"/>
    <property type="match status" value="1"/>
</dbReference>
<dbReference type="OrthoDB" id="9779746at2"/>
<dbReference type="RefSeq" id="WP_092858112.1">
    <property type="nucleotide sequence ID" value="NZ_FOQH01000002.1"/>
</dbReference>
<keyword evidence="2" id="KW-0805">Transcription regulation</keyword>
<evidence type="ECO:0000256" key="3">
    <source>
        <dbReference type="ARBA" id="ARBA00023125"/>
    </source>
</evidence>
<evidence type="ECO:0000256" key="1">
    <source>
        <dbReference type="ARBA" id="ARBA00022491"/>
    </source>
</evidence>
<dbReference type="GO" id="GO:0000976">
    <property type="term" value="F:transcription cis-regulatory region binding"/>
    <property type="evidence" value="ECO:0007669"/>
    <property type="project" value="TreeGrafter"/>
</dbReference>
<dbReference type="SUPFAM" id="SSF46689">
    <property type="entry name" value="Homeodomain-like"/>
    <property type="match status" value="1"/>
</dbReference>
<proteinExistence type="predicted"/>
<evidence type="ECO:0000313" key="8">
    <source>
        <dbReference type="Proteomes" id="UP000199377"/>
    </source>
</evidence>
<keyword evidence="1" id="KW-0678">Repressor</keyword>
<dbReference type="AlphaFoldDB" id="A0A1I3CVF6"/>
<dbReference type="Gene3D" id="1.10.10.60">
    <property type="entry name" value="Homeodomain-like"/>
    <property type="match status" value="1"/>
</dbReference>
<organism evidence="7 8">
    <name type="scientific">Albimonas pacifica</name>
    <dbReference type="NCBI Taxonomy" id="1114924"/>
    <lineage>
        <taxon>Bacteria</taxon>
        <taxon>Pseudomonadati</taxon>
        <taxon>Pseudomonadota</taxon>
        <taxon>Alphaproteobacteria</taxon>
        <taxon>Rhodobacterales</taxon>
        <taxon>Paracoccaceae</taxon>
        <taxon>Albimonas</taxon>
    </lineage>
</organism>
<dbReference type="SUPFAM" id="SSF48498">
    <property type="entry name" value="Tetracyclin repressor-like, C-terminal domain"/>
    <property type="match status" value="1"/>
</dbReference>
<dbReference type="STRING" id="1114924.SAMN05216258_102221"/>
<dbReference type="Proteomes" id="UP000199377">
    <property type="component" value="Unassembled WGS sequence"/>
</dbReference>
<evidence type="ECO:0000313" key="7">
    <source>
        <dbReference type="EMBL" id="SFH78221.1"/>
    </source>
</evidence>
<evidence type="ECO:0000256" key="5">
    <source>
        <dbReference type="PROSITE-ProRule" id="PRU00335"/>
    </source>
</evidence>
<dbReference type="Pfam" id="PF17932">
    <property type="entry name" value="TetR_C_24"/>
    <property type="match status" value="1"/>
</dbReference>
<keyword evidence="8" id="KW-1185">Reference proteome</keyword>
<dbReference type="Gene3D" id="1.10.357.10">
    <property type="entry name" value="Tetracycline Repressor, domain 2"/>
    <property type="match status" value="1"/>
</dbReference>
<protein>
    <submittedName>
        <fullName evidence="7">Transcriptional regulator, TetR family</fullName>
    </submittedName>
</protein>
<dbReference type="EMBL" id="FOQH01000002">
    <property type="protein sequence ID" value="SFH78221.1"/>
    <property type="molecule type" value="Genomic_DNA"/>
</dbReference>
<dbReference type="InterPro" id="IPR041490">
    <property type="entry name" value="KstR2_TetR_C"/>
</dbReference>
<evidence type="ECO:0000256" key="4">
    <source>
        <dbReference type="ARBA" id="ARBA00023163"/>
    </source>
</evidence>
<dbReference type="PANTHER" id="PTHR30055">
    <property type="entry name" value="HTH-TYPE TRANSCRIPTIONAL REGULATOR RUTR"/>
    <property type="match status" value="1"/>
</dbReference>
<accession>A0A1I3CVF6</accession>
<name>A0A1I3CVF6_9RHOB</name>
<feature type="DNA-binding region" description="H-T-H motif" evidence="5">
    <location>
        <begin position="33"/>
        <end position="52"/>
    </location>
</feature>
<dbReference type="PRINTS" id="PR00455">
    <property type="entry name" value="HTHTETR"/>
</dbReference>
<dbReference type="InterPro" id="IPR009057">
    <property type="entry name" value="Homeodomain-like_sf"/>
</dbReference>
<dbReference type="Pfam" id="PF00440">
    <property type="entry name" value="TetR_N"/>
    <property type="match status" value="1"/>
</dbReference>
<gene>
    <name evidence="7" type="ORF">SAMN05216258_102221</name>
</gene>
<dbReference type="GO" id="GO:0003700">
    <property type="term" value="F:DNA-binding transcription factor activity"/>
    <property type="evidence" value="ECO:0007669"/>
    <property type="project" value="TreeGrafter"/>
</dbReference>